<evidence type="ECO:0000256" key="1">
    <source>
        <dbReference type="ARBA" id="ARBA00001966"/>
    </source>
</evidence>
<feature type="domain" description="Radical SAM core" evidence="9">
    <location>
        <begin position="124"/>
        <end position="343"/>
    </location>
</feature>
<name>A0A0F9C4Q9_9ZZZZ</name>
<feature type="non-terminal residue" evidence="10">
    <location>
        <position position="1"/>
    </location>
</feature>
<evidence type="ECO:0000256" key="5">
    <source>
        <dbReference type="ARBA" id="ARBA00022723"/>
    </source>
</evidence>
<dbReference type="Pfam" id="PF02310">
    <property type="entry name" value="B12-binding"/>
    <property type="match status" value="1"/>
</dbReference>
<comment type="cofactor">
    <cofactor evidence="1">
        <name>[4Fe-4S] cluster</name>
        <dbReference type="ChEBI" id="CHEBI:49883"/>
    </cofactor>
</comment>
<evidence type="ECO:0000256" key="7">
    <source>
        <dbReference type="ARBA" id="ARBA00023014"/>
    </source>
</evidence>
<accession>A0A0F9C4Q9</accession>
<sequence length="399" mass="44808">SPAYVCITCTTSLYFHAMEIARLVKQRPGGAKILVGGPHVSAVPEEAVQSGCFDYVFVGEAELSFASLLQGQDPATIDGLAFGRDDGSVHLAPRGSFLKDLDEFPYPDYGLFDLPRYKLSRLHARQNPTVWIETSRGCPYDCGVCSKQVHGLTFRTKSARRVLDEIEHLAATFGVREFHIADDCFGANRRRAAEICDGLIERDLGVTWSCTNGIRVDSVTQELLLKMRQAGCHRVGFGIETGSQEILDSMGKRISLEQVERAVGMARKAGIETFGFFMLGFPDDTEQTMQSTIRLARKLPLDLAKASVIMPFPGCAIHEEYARKGLLSPPGDYRNYNVNLPARQVYRHPSLDWDVIEAYHRRFFRSFYFNPAYLLRRLVRAIKNRTLLVSIRTALSIDW</sequence>
<dbReference type="SUPFAM" id="SSF102114">
    <property type="entry name" value="Radical SAM enzymes"/>
    <property type="match status" value="1"/>
</dbReference>
<dbReference type="AlphaFoldDB" id="A0A0F9C4Q9"/>
<gene>
    <name evidence="10" type="ORF">LCGC14_2367520</name>
</gene>
<proteinExistence type="predicted"/>
<organism evidence="10">
    <name type="scientific">marine sediment metagenome</name>
    <dbReference type="NCBI Taxonomy" id="412755"/>
    <lineage>
        <taxon>unclassified sequences</taxon>
        <taxon>metagenomes</taxon>
        <taxon>ecological metagenomes</taxon>
    </lineage>
</organism>
<evidence type="ECO:0000256" key="2">
    <source>
        <dbReference type="ARBA" id="ARBA00022603"/>
    </source>
</evidence>
<dbReference type="GO" id="GO:0051539">
    <property type="term" value="F:4 iron, 4 sulfur cluster binding"/>
    <property type="evidence" value="ECO:0007669"/>
    <property type="project" value="UniProtKB-KW"/>
</dbReference>
<dbReference type="PANTHER" id="PTHR43409">
    <property type="entry name" value="ANAEROBIC MAGNESIUM-PROTOPORPHYRIN IX MONOMETHYL ESTER CYCLASE-RELATED"/>
    <property type="match status" value="1"/>
</dbReference>
<keyword evidence="2" id="KW-0489">Methyltransferase</keyword>
<dbReference type="Gene3D" id="3.80.30.20">
    <property type="entry name" value="tm_1862 like domain"/>
    <property type="match status" value="1"/>
</dbReference>
<evidence type="ECO:0000256" key="3">
    <source>
        <dbReference type="ARBA" id="ARBA00022679"/>
    </source>
</evidence>
<dbReference type="Gene3D" id="3.40.50.280">
    <property type="entry name" value="Cobalamin-binding domain"/>
    <property type="match status" value="1"/>
</dbReference>
<keyword evidence="3" id="KW-0808">Transferase</keyword>
<dbReference type="SFLD" id="SFLDG01123">
    <property type="entry name" value="methyltransferase_(Class_B)"/>
    <property type="match status" value="1"/>
</dbReference>
<evidence type="ECO:0000256" key="6">
    <source>
        <dbReference type="ARBA" id="ARBA00023004"/>
    </source>
</evidence>
<dbReference type="GO" id="GO:0046872">
    <property type="term" value="F:metal ion binding"/>
    <property type="evidence" value="ECO:0007669"/>
    <property type="project" value="UniProtKB-KW"/>
</dbReference>
<dbReference type="CDD" id="cd01335">
    <property type="entry name" value="Radical_SAM"/>
    <property type="match status" value="1"/>
</dbReference>
<reference evidence="10" key="1">
    <citation type="journal article" date="2015" name="Nature">
        <title>Complex archaea that bridge the gap between prokaryotes and eukaryotes.</title>
        <authorList>
            <person name="Spang A."/>
            <person name="Saw J.H."/>
            <person name="Jorgensen S.L."/>
            <person name="Zaremba-Niedzwiedzka K."/>
            <person name="Martijn J."/>
            <person name="Lind A.E."/>
            <person name="van Eijk R."/>
            <person name="Schleper C."/>
            <person name="Guy L."/>
            <person name="Ettema T.J."/>
        </authorList>
    </citation>
    <scope>NUCLEOTIDE SEQUENCE</scope>
</reference>
<dbReference type="PROSITE" id="PS51332">
    <property type="entry name" value="B12_BINDING"/>
    <property type="match status" value="1"/>
</dbReference>
<dbReference type="GO" id="GO:0003824">
    <property type="term" value="F:catalytic activity"/>
    <property type="evidence" value="ECO:0007669"/>
    <property type="project" value="InterPro"/>
</dbReference>
<dbReference type="InterPro" id="IPR023404">
    <property type="entry name" value="rSAM_horseshoe"/>
</dbReference>
<dbReference type="InterPro" id="IPR006638">
    <property type="entry name" value="Elp3/MiaA/NifB-like_rSAM"/>
</dbReference>
<dbReference type="GO" id="GO:0031419">
    <property type="term" value="F:cobalamin binding"/>
    <property type="evidence" value="ECO:0007669"/>
    <property type="project" value="InterPro"/>
</dbReference>
<comment type="caution">
    <text evidence="10">The sequence shown here is derived from an EMBL/GenBank/DDBJ whole genome shotgun (WGS) entry which is preliminary data.</text>
</comment>
<dbReference type="Pfam" id="PF04055">
    <property type="entry name" value="Radical_SAM"/>
    <property type="match status" value="1"/>
</dbReference>
<dbReference type="PROSITE" id="PS51918">
    <property type="entry name" value="RADICAL_SAM"/>
    <property type="match status" value="1"/>
</dbReference>
<evidence type="ECO:0000259" key="8">
    <source>
        <dbReference type="PROSITE" id="PS51332"/>
    </source>
</evidence>
<dbReference type="InterPro" id="IPR058240">
    <property type="entry name" value="rSAM_sf"/>
</dbReference>
<dbReference type="SFLD" id="SFLDG01082">
    <property type="entry name" value="B12-binding_domain_containing"/>
    <property type="match status" value="1"/>
</dbReference>
<dbReference type="EMBL" id="LAZR01034827">
    <property type="protein sequence ID" value="KKL41715.1"/>
    <property type="molecule type" value="Genomic_DNA"/>
</dbReference>
<keyword evidence="7" id="KW-0411">Iron-sulfur</keyword>
<evidence type="ECO:0000259" key="9">
    <source>
        <dbReference type="PROSITE" id="PS51918"/>
    </source>
</evidence>
<keyword evidence="5" id="KW-0479">Metal-binding</keyword>
<dbReference type="SMART" id="SM00729">
    <property type="entry name" value="Elp3"/>
    <property type="match status" value="1"/>
</dbReference>
<dbReference type="InterPro" id="IPR051198">
    <property type="entry name" value="BchE-like"/>
</dbReference>
<dbReference type="InterPro" id="IPR007197">
    <property type="entry name" value="rSAM"/>
</dbReference>
<keyword evidence="6" id="KW-0408">Iron</keyword>
<feature type="domain" description="B12-binding" evidence="8">
    <location>
        <begin position="1"/>
        <end position="79"/>
    </location>
</feature>
<evidence type="ECO:0000256" key="4">
    <source>
        <dbReference type="ARBA" id="ARBA00022691"/>
    </source>
</evidence>
<dbReference type="CDD" id="cd02068">
    <property type="entry name" value="radical_SAM_B12_BD"/>
    <property type="match status" value="1"/>
</dbReference>
<protein>
    <submittedName>
        <fullName evidence="10">Uncharacterized protein</fullName>
    </submittedName>
</protein>
<keyword evidence="4" id="KW-0949">S-adenosyl-L-methionine</keyword>
<evidence type="ECO:0000313" key="10">
    <source>
        <dbReference type="EMBL" id="KKL41715.1"/>
    </source>
</evidence>
<dbReference type="PANTHER" id="PTHR43409:SF7">
    <property type="entry name" value="BLL1977 PROTEIN"/>
    <property type="match status" value="1"/>
</dbReference>
<dbReference type="InterPro" id="IPR034466">
    <property type="entry name" value="Methyltransferase_Class_B"/>
</dbReference>
<dbReference type="InterPro" id="IPR006158">
    <property type="entry name" value="Cobalamin-bd"/>
</dbReference>
<dbReference type="SFLD" id="SFLDS00029">
    <property type="entry name" value="Radical_SAM"/>
    <property type="match status" value="1"/>
</dbReference>